<evidence type="ECO:0000256" key="6">
    <source>
        <dbReference type="ARBA" id="ARBA00022741"/>
    </source>
</evidence>
<evidence type="ECO:0000313" key="20">
    <source>
        <dbReference type="Proteomes" id="UP001642483"/>
    </source>
</evidence>
<keyword evidence="16" id="KW-0153">Cholesterol metabolism</keyword>
<evidence type="ECO:0000256" key="14">
    <source>
        <dbReference type="ARBA" id="ARBA00048154"/>
    </source>
</evidence>
<dbReference type="InterPro" id="IPR005935">
    <property type="entry name" value="Mev_decarb"/>
</dbReference>
<dbReference type="InterPro" id="IPR041431">
    <property type="entry name" value="Mvd1_C"/>
</dbReference>
<dbReference type="InterPro" id="IPR053859">
    <property type="entry name" value="MVD-like_N"/>
</dbReference>
<keyword evidence="8 16" id="KW-0752">Steroid biosynthesis</keyword>
<keyword evidence="6 15" id="KW-0547">Nucleotide-binding</keyword>
<reference evidence="19 20" key="1">
    <citation type="submission" date="2024-02" db="EMBL/GenBank/DDBJ databases">
        <authorList>
            <person name="Daric V."/>
            <person name="Darras S."/>
        </authorList>
    </citation>
    <scope>NUCLEOTIDE SEQUENCE [LARGE SCALE GENOMIC DNA]</scope>
</reference>
<dbReference type="SUPFAM" id="SSF55060">
    <property type="entry name" value="GHMP Kinase, C-terminal domain"/>
    <property type="match status" value="1"/>
</dbReference>
<keyword evidence="5 16" id="KW-0444">Lipid biosynthesis</keyword>
<comment type="similarity">
    <text evidence="2 15 16">Belongs to the diphosphomevalonate decarboxylase family.</text>
</comment>
<gene>
    <name evidence="19" type="ORF">CVLEPA_LOCUS27264</name>
</gene>
<dbReference type="Proteomes" id="UP001642483">
    <property type="component" value="Unassembled WGS sequence"/>
</dbReference>
<evidence type="ECO:0000256" key="11">
    <source>
        <dbReference type="ARBA" id="ARBA00023166"/>
    </source>
</evidence>
<evidence type="ECO:0000256" key="9">
    <source>
        <dbReference type="ARBA" id="ARBA00023011"/>
    </source>
</evidence>
<evidence type="ECO:0000256" key="10">
    <source>
        <dbReference type="ARBA" id="ARBA00023098"/>
    </source>
</evidence>
<keyword evidence="12 16" id="KW-0753">Steroid metabolism</keyword>
<evidence type="ECO:0000256" key="8">
    <source>
        <dbReference type="ARBA" id="ARBA00022955"/>
    </source>
</evidence>
<keyword evidence="13 15" id="KW-0456">Lyase</keyword>
<accession>A0ABP0GQR4</accession>
<dbReference type="Gene3D" id="3.30.230.10">
    <property type="match status" value="1"/>
</dbReference>
<dbReference type="SUPFAM" id="SSF54211">
    <property type="entry name" value="Ribosomal protein S5 domain 2-like"/>
    <property type="match status" value="1"/>
</dbReference>
<dbReference type="PANTHER" id="PTHR10977:SF3">
    <property type="entry name" value="DIPHOSPHOMEVALONATE DECARBOXYLASE"/>
    <property type="match status" value="1"/>
</dbReference>
<evidence type="ECO:0000256" key="7">
    <source>
        <dbReference type="ARBA" id="ARBA00022840"/>
    </source>
</evidence>
<dbReference type="InterPro" id="IPR020568">
    <property type="entry name" value="Ribosomal_Su5_D2-typ_SF"/>
</dbReference>
<dbReference type="InterPro" id="IPR029765">
    <property type="entry name" value="Mev_diP_decarb"/>
</dbReference>
<dbReference type="InterPro" id="IPR036554">
    <property type="entry name" value="GHMP_kinase_C_sf"/>
</dbReference>
<evidence type="ECO:0000256" key="3">
    <source>
        <dbReference type="ARBA" id="ARBA00012296"/>
    </source>
</evidence>
<dbReference type="Pfam" id="PF22700">
    <property type="entry name" value="MVD-like_N"/>
    <property type="match status" value="1"/>
</dbReference>
<keyword evidence="10 15" id="KW-0443">Lipid metabolism</keyword>
<evidence type="ECO:0000259" key="17">
    <source>
        <dbReference type="Pfam" id="PF18376"/>
    </source>
</evidence>
<protein>
    <recommendedName>
        <fullName evidence="4 15">Diphosphomevalonate decarboxylase</fullName>
        <ecNumber evidence="3 15">4.1.1.33</ecNumber>
    </recommendedName>
</protein>
<evidence type="ECO:0000256" key="4">
    <source>
        <dbReference type="ARBA" id="ARBA00019335"/>
    </source>
</evidence>
<dbReference type="Pfam" id="PF18376">
    <property type="entry name" value="MDD_C"/>
    <property type="match status" value="1"/>
</dbReference>
<keyword evidence="11 16" id="KW-1207">Sterol metabolism</keyword>
<evidence type="ECO:0000256" key="15">
    <source>
        <dbReference type="PIRNR" id="PIRNR015950"/>
    </source>
</evidence>
<evidence type="ECO:0000259" key="18">
    <source>
        <dbReference type="Pfam" id="PF22700"/>
    </source>
</evidence>
<dbReference type="InterPro" id="IPR014721">
    <property type="entry name" value="Ribsml_uS5_D2-typ_fold_subgr"/>
</dbReference>
<evidence type="ECO:0000256" key="5">
    <source>
        <dbReference type="ARBA" id="ARBA00022516"/>
    </source>
</evidence>
<dbReference type="NCBIfam" id="TIGR01240">
    <property type="entry name" value="mevDPdecarb"/>
    <property type="match status" value="1"/>
</dbReference>
<comment type="caution">
    <text evidence="19">The sequence shown here is derived from an EMBL/GenBank/DDBJ whole genome shotgun (WGS) entry which is preliminary data.</text>
</comment>
<keyword evidence="7 15" id="KW-0067">ATP-binding</keyword>
<comment type="catalytic activity">
    <reaction evidence="14 15 16">
        <text>(R)-5-diphosphomevalonate + ATP = isopentenyl diphosphate + ADP + phosphate + CO2</text>
        <dbReference type="Rhea" id="RHEA:23732"/>
        <dbReference type="ChEBI" id="CHEBI:16526"/>
        <dbReference type="ChEBI" id="CHEBI:30616"/>
        <dbReference type="ChEBI" id="CHEBI:43474"/>
        <dbReference type="ChEBI" id="CHEBI:57557"/>
        <dbReference type="ChEBI" id="CHEBI:128769"/>
        <dbReference type="ChEBI" id="CHEBI:456216"/>
        <dbReference type="EC" id="4.1.1.33"/>
    </reaction>
</comment>
<dbReference type="PIRSF" id="PIRSF015950">
    <property type="entry name" value="Mev_P_decrbx"/>
    <property type="match status" value="1"/>
</dbReference>
<keyword evidence="16" id="KW-0152">Cholesterol biosynthesis</keyword>
<evidence type="ECO:0000256" key="1">
    <source>
        <dbReference type="ARBA" id="ARBA00003812"/>
    </source>
</evidence>
<organism evidence="19 20">
    <name type="scientific">Clavelina lepadiformis</name>
    <name type="common">Light-bulb sea squirt</name>
    <name type="synonym">Ascidia lepadiformis</name>
    <dbReference type="NCBI Taxonomy" id="159417"/>
    <lineage>
        <taxon>Eukaryota</taxon>
        <taxon>Metazoa</taxon>
        <taxon>Chordata</taxon>
        <taxon>Tunicata</taxon>
        <taxon>Ascidiacea</taxon>
        <taxon>Aplousobranchia</taxon>
        <taxon>Clavelinidae</taxon>
        <taxon>Clavelina</taxon>
    </lineage>
</organism>
<name>A0ABP0GQR4_CLALP</name>
<evidence type="ECO:0000256" key="2">
    <source>
        <dbReference type="ARBA" id="ARBA00008831"/>
    </source>
</evidence>
<feature type="domain" description="Diphosphomevalonate decarboxylase-like N-terminal" evidence="18">
    <location>
        <begin position="16"/>
        <end position="187"/>
    </location>
</feature>
<evidence type="ECO:0000256" key="16">
    <source>
        <dbReference type="RuleBase" id="RU363086"/>
    </source>
</evidence>
<sequence>MDYLKLDESDMVTFSAPVNIAIIKYWGKSCQKLNLPMNSSLSLNLNQDHLQAKTTIATSSTFIKDRIWLNGKEQDVEGNTRLQACLKEIRRLARLQAVKRNEDVHRVTRCSQKVHISSRNNFPTAAGLASSAAGYAALVAALGQLYRVDGDLSGVARCGSGSACRSMLGGFVEWVKGGKSDGTDSIAQQFVGEEHWPELRVLIVVTSAQTKAVGSTEGMQRSVETSALLQHRVDNVVPDRMKALTDAILNKDFSAFAEICMKESNQLHAVCQDTFPPLRYLNNVSEQIIRFVHAYNEHCSDTRVAYTFDAGPNAFLFVLERHLSEVASLIYKIFGPATDNATDFFRGERFKAYQSDLPDFETKICPTSAEYVICTKAGPGPLQLFEHNISPKTGLPLP</sequence>
<evidence type="ECO:0000256" key="12">
    <source>
        <dbReference type="ARBA" id="ARBA00023221"/>
    </source>
</evidence>
<dbReference type="Gene3D" id="3.30.70.890">
    <property type="entry name" value="GHMP kinase, C-terminal domain"/>
    <property type="match status" value="1"/>
</dbReference>
<comment type="function">
    <text evidence="1 16">Catalyzes the ATP dependent decarboxylation of (R)-5-diphosphomevalonate to form isopentenyl diphosphate (IPP). Functions in the mevalonate (MVA) pathway leading to isopentenyl diphosphate (IPP), a key precursor for the biosynthesis of isoprenoids and sterol synthesis.</text>
</comment>
<evidence type="ECO:0000256" key="13">
    <source>
        <dbReference type="ARBA" id="ARBA00023239"/>
    </source>
</evidence>
<dbReference type="EMBL" id="CAWYQH010000141">
    <property type="protein sequence ID" value="CAK8693987.1"/>
    <property type="molecule type" value="Genomic_DNA"/>
</dbReference>
<feature type="domain" description="Mvd1 C-terminal" evidence="17">
    <location>
        <begin position="201"/>
        <end position="382"/>
    </location>
</feature>
<keyword evidence="20" id="KW-1185">Reference proteome</keyword>
<keyword evidence="9 16" id="KW-0756">Sterol biosynthesis</keyword>
<proteinExistence type="inferred from homology"/>
<evidence type="ECO:0000313" key="19">
    <source>
        <dbReference type="EMBL" id="CAK8693987.1"/>
    </source>
</evidence>
<dbReference type="EC" id="4.1.1.33" evidence="3 15"/>
<comment type="pathway">
    <text evidence="16">Steroid biosynthesis; cholesterol biosynthesis.</text>
</comment>
<dbReference type="PANTHER" id="PTHR10977">
    <property type="entry name" value="DIPHOSPHOMEVALONATE DECARBOXYLASE"/>
    <property type="match status" value="1"/>
</dbReference>